<name>A0A6A5S9D9_9PLEO</name>
<keyword evidence="2" id="KW-1185">Reference proteome</keyword>
<dbReference type="EMBL" id="ML976177">
    <property type="protein sequence ID" value="KAF1936652.1"/>
    <property type="molecule type" value="Genomic_DNA"/>
</dbReference>
<evidence type="ECO:0000313" key="2">
    <source>
        <dbReference type="Proteomes" id="UP000800038"/>
    </source>
</evidence>
<dbReference type="OrthoDB" id="20872at2759"/>
<evidence type="ECO:0000313" key="1">
    <source>
        <dbReference type="EMBL" id="KAF1936652.1"/>
    </source>
</evidence>
<proteinExistence type="predicted"/>
<reference evidence="1" key="1">
    <citation type="journal article" date="2020" name="Stud. Mycol.">
        <title>101 Dothideomycetes genomes: a test case for predicting lifestyles and emergence of pathogens.</title>
        <authorList>
            <person name="Haridas S."/>
            <person name="Albert R."/>
            <person name="Binder M."/>
            <person name="Bloem J."/>
            <person name="Labutti K."/>
            <person name="Salamov A."/>
            <person name="Andreopoulos B."/>
            <person name="Baker S."/>
            <person name="Barry K."/>
            <person name="Bills G."/>
            <person name="Bluhm B."/>
            <person name="Cannon C."/>
            <person name="Castanera R."/>
            <person name="Culley D."/>
            <person name="Daum C."/>
            <person name="Ezra D."/>
            <person name="Gonzalez J."/>
            <person name="Henrissat B."/>
            <person name="Kuo A."/>
            <person name="Liang C."/>
            <person name="Lipzen A."/>
            <person name="Lutzoni F."/>
            <person name="Magnuson J."/>
            <person name="Mondo S."/>
            <person name="Nolan M."/>
            <person name="Ohm R."/>
            <person name="Pangilinan J."/>
            <person name="Park H.-J."/>
            <person name="Ramirez L."/>
            <person name="Alfaro M."/>
            <person name="Sun H."/>
            <person name="Tritt A."/>
            <person name="Yoshinaga Y."/>
            <person name="Zwiers L.-H."/>
            <person name="Turgeon B."/>
            <person name="Goodwin S."/>
            <person name="Spatafora J."/>
            <person name="Crous P."/>
            <person name="Grigoriev I."/>
        </authorList>
    </citation>
    <scope>NUCLEOTIDE SEQUENCE</scope>
    <source>
        <strain evidence="1">CBS 161.51</strain>
    </source>
</reference>
<dbReference type="AlphaFoldDB" id="A0A6A5S9D9"/>
<sequence length="170" mass="18818">MESFKRACASAARKLLILQADGGEQDVKELVQQHLSPSRAGRWLLVVDNADDADIFLGTEQSRDIVDYLPESETGVVVYTTRTPEIAALARGDFIELGAMDQHEVAAFLTRSLTREDLLCNDATTAELLDELTCSDLNSQSNNSCLFGWFAVFDKSNNNLSPLRQSNNKF</sequence>
<dbReference type="InterPro" id="IPR027417">
    <property type="entry name" value="P-loop_NTPase"/>
</dbReference>
<dbReference type="Gene3D" id="3.40.50.300">
    <property type="entry name" value="P-loop containing nucleotide triphosphate hydrolases"/>
    <property type="match status" value="1"/>
</dbReference>
<organism evidence="1 2">
    <name type="scientific">Clathrospora elynae</name>
    <dbReference type="NCBI Taxonomy" id="706981"/>
    <lineage>
        <taxon>Eukaryota</taxon>
        <taxon>Fungi</taxon>
        <taxon>Dikarya</taxon>
        <taxon>Ascomycota</taxon>
        <taxon>Pezizomycotina</taxon>
        <taxon>Dothideomycetes</taxon>
        <taxon>Pleosporomycetidae</taxon>
        <taxon>Pleosporales</taxon>
        <taxon>Diademaceae</taxon>
        <taxon>Clathrospora</taxon>
    </lineage>
</organism>
<evidence type="ECO:0008006" key="3">
    <source>
        <dbReference type="Google" id="ProtNLM"/>
    </source>
</evidence>
<dbReference type="Proteomes" id="UP000800038">
    <property type="component" value="Unassembled WGS sequence"/>
</dbReference>
<protein>
    <recommendedName>
        <fullName evidence="3">NB-ARC domain-containing protein</fullName>
    </recommendedName>
</protein>
<dbReference type="SUPFAM" id="SSF52540">
    <property type="entry name" value="P-loop containing nucleoside triphosphate hydrolases"/>
    <property type="match status" value="1"/>
</dbReference>
<accession>A0A6A5S9D9</accession>
<gene>
    <name evidence="1" type="ORF">EJ02DRAFT_438398</name>
</gene>